<dbReference type="WBParaSite" id="GPUH_0000950101-mRNA-1">
    <property type="protein sequence ID" value="GPUH_0000950101-mRNA-1"/>
    <property type="gene ID" value="GPUH_0000950101"/>
</dbReference>
<accession>A0A183DL99</accession>
<dbReference type="AlphaFoldDB" id="A0A183DL99"/>
<sequence length="35" mass="4151">LVSREVLHSCRSMITIQWTNVCSRRVTRFRTIVAM</sequence>
<proteinExistence type="predicted"/>
<name>A0A183DL99_9BILA</name>
<protein>
    <submittedName>
        <fullName evidence="1">Uncharacterized protein</fullName>
    </submittedName>
</protein>
<organism evidence="1">
    <name type="scientific">Gongylonema pulchrum</name>
    <dbReference type="NCBI Taxonomy" id="637853"/>
    <lineage>
        <taxon>Eukaryota</taxon>
        <taxon>Metazoa</taxon>
        <taxon>Ecdysozoa</taxon>
        <taxon>Nematoda</taxon>
        <taxon>Chromadorea</taxon>
        <taxon>Rhabditida</taxon>
        <taxon>Spirurina</taxon>
        <taxon>Spiruromorpha</taxon>
        <taxon>Spiruroidea</taxon>
        <taxon>Gongylonematidae</taxon>
        <taxon>Gongylonema</taxon>
    </lineage>
</organism>
<reference evidence="1" key="1">
    <citation type="submission" date="2016-06" db="UniProtKB">
        <authorList>
            <consortium name="WormBaseParasite"/>
        </authorList>
    </citation>
    <scope>IDENTIFICATION</scope>
</reference>
<evidence type="ECO:0000313" key="1">
    <source>
        <dbReference type="WBParaSite" id="GPUH_0000950101-mRNA-1"/>
    </source>
</evidence>